<evidence type="ECO:0000313" key="3">
    <source>
        <dbReference type="EMBL" id="OBK25467.1"/>
    </source>
</evidence>
<dbReference type="EMBL" id="LZLR01000044">
    <property type="protein sequence ID" value="OBK25467.1"/>
    <property type="molecule type" value="Genomic_DNA"/>
</dbReference>
<dbReference type="PANTHER" id="PTHR31793">
    <property type="entry name" value="4-HYDROXYBENZOYL-COA THIOESTERASE FAMILY MEMBER"/>
    <property type="match status" value="1"/>
</dbReference>
<dbReference type="InterPro" id="IPR002864">
    <property type="entry name" value="Acyl-ACP_thioesterase_NHD"/>
</dbReference>
<dbReference type="GO" id="GO:0047617">
    <property type="term" value="F:fatty acyl-CoA hydrolase activity"/>
    <property type="evidence" value="ECO:0007669"/>
    <property type="project" value="TreeGrafter"/>
</dbReference>
<evidence type="ECO:0000259" key="1">
    <source>
        <dbReference type="Pfam" id="PF01643"/>
    </source>
</evidence>
<gene>
    <name evidence="3" type="ORF">A5635_15635</name>
</gene>
<evidence type="ECO:0008006" key="5">
    <source>
        <dbReference type="Google" id="ProtNLM"/>
    </source>
</evidence>
<organism evidence="3 4">
    <name type="scientific">Mycobacterium asiaticum</name>
    <dbReference type="NCBI Taxonomy" id="1790"/>
    <lineage>
        <taxon>Bacteria</taxon>
        <taxon>Bacillati</taxon>
        <taxon>Actinomycetota</taxon>
        <taxon>Actinomycetes</taxon>
        <taxon>Mycobacteriales</taxon>
        <taxon>Mycobacteriaceae</taxon>
        <taxon>Mycobacterium</taxon>
    </lineage>
</organism>
<evidence type="ECO:0000313" key="4">
    <source>
        <dbReference type="Proteomes" id="UP000093819"/>
    </source>
</evidence>
<name>A0A1A3NYQ3_MYCAS</name>
<dbReference type="GO" id="GO:0006633">
    <property type="term" value="P:fatty acid biosynthetic process"/>
    <property type="evidence" value="ECO:0007669"/>
    <property type="project" value="InterPro"/>
</dbReference>
<dbReference type="RefSeq" id="WP_065034312.1">
    <property type="nucleotide sequence ID" value="NZ_LZLR01000044.1"/>
</dbReference>
<dbReference type="OrthoDB" id="5242854at2"/>
<reference evidence="3 4" key="1">
    <citation type="submission" date="2016-06" db="EMBL/GenBank/DDBJ databases">
        <authorList>
            <person name="Kjaerup R.B."/>
            <person name="Dalgaard T.S."/>
            <person name="Juul-Madsen H.R."/>
        </authorList>
    </citation>
    <scope>NUCLEOTIDE SEQUENCE [LARGE SCALE GENOMIC DNA]</scope>
    <source>
        <strain evidence="3 4">1245335.1</strain>
    </source>
</reference>
<dbReference type="InterPro" id="IPR049427">
    <property type="entry name" value="Acyl-ACP_TE_C"/>
</dbReference>
<dbReference type="Pfam" id="PF20791">
    <property type="entry name" value="Acyl-ACP_TE_C"/>
    <property type="match status" value="1"/>
</dbReference>
<dbReference type="PANTHER" id="PTHR31793:SF24">
    <property type="entry name" value="LONG-CHAIN ACYL-COA THIOESTERASE FADM"/>
    <property type="match status" value="1"/>
</dbReference>
<evidence type="ECO:0000259" key="2">
    <source>
        <dbReference type="Pfam" id="PF20791"/>
    </source>
</evidence>
<proteinExistence type="predicted"/>
<comment type="caution">
    <text evidence="3">The sequence shown here is derived from an EMBL/GenBank/DDBJ whole genome shotgun (WGS) entry which is preliminary data.</text>
</comment>
<dbReference type="Gene3D" id="3.10.129.10">
    <property type="entry name" value="Hotdog Thioesterase"/>
    <property type="match status" value="1"/>
</dbReference>
<dbReference type="SUPFAM" id="SSF54637">
    <property type="entry name" value="Thioesterase/thiol ester dehydrase-isomerase"/>
    <property type="match status" value="2"/>
</dbReference>
<dbReference type="Pfam" id="PF01643">
    <property type="entry name" value="Acyl-ACP_TE"/>
    <property type="match status" value="1"/>
</dbReference>
<accession>A0A1A3NYQ3</accession>
<sequence length="261" mass="29765">MPPRSHARSAVSTNPDLTAPLVPVPDEGYVYQTGWRLATSDIDEHRRLRLDGVARYIQEVGAEHLADADLAEVHPHWIVLRTVIDVIEPIEIPSEITFRRWCAGLSSRWCNMRVQLEGSQGGRIETEGFWICMNKDTLTPSRLTDYCIERFGSTTDNHRLKWRPQVTDPLDDPVTTPFPLRRTDIDLFEHVNNTIYWHGVHEILGQLPELESKPYRAVLEYRSPIKYGEPLTICSANRGDSVLMHFTVGDDVRAAALVRSI</sequence>
<protein>
    <recommendedName>
        <fullName evidence="5">Acyl-ACP thioesterase</fullName>
    </recommendedName>
</protein>
<dbReference type="AlphaFoldDB" id="A0A1A3NYQ3"/>
<dbReference type="InterPro" id="IPR050563">
    <property type="entry name" value="4-hydroxybenzoyl-CoA_TE"/>
</dbReference>
<feature type="domain" description="Acyl-ACP thioesterase N-terminal hotdog" evidence="1">
    <location>
        <begin position="28"/>
        <end position="148"/>
    </location>
</feature>
<dbReference type="Proteomes" id="UP000093819">
    <property type="component" value="Unassembled WGS sequence"/>
</dbReference>
<feature type="domain" description="Acyl-ACP thioesterase-like C-terminal" evidence="2">
    <location>
        <begin position="171"/>
        <end position="238"/>
    </location>
</feature>
<dbReference type="InterPro" id="IPR029069">
    <property type="entry name" value="HotDog_dom_sf"/>
</dbReference>